<evidence type="ECO:0000256" key="7">
    <source>
        <dbReference type="ARBA" id="ARBA00023136"/>
    </source>
</evidence>
<feature type="transmembrane region" description="Helical" evidence="12">
    <location>
        <begin position="311"/>
        <end position="329"/>
    </location>
</feature>
<keyword evidence="15" id="KW-1185">Reference proteome</keyword>
<name>A0A8K0DZA1_9ROSA</name>
<dbReference type="Gene3D" id="1.10.287.3990">
    <property type="match status" value="1"/>
</dbReference>
<gene>
    <name evidence="14" type="ORF">FNV43_RR18596</name>
</gene>
<comment type="caution">
    <text evidence="14">The sequence shown here is derived from an EMBL/GenBank/DDBJ whole genome shotgun (WGS) entry which is preliminary data.</text>
</comment>
<evidence type="ECO:0000256" key="5">
    <source>
        <dbReference type="ARBA" id="ARBA00022821"/>
    </source>
</evidence>
<organism evidence="14 15">
    <name type="scientific">Rhamnella rubrinervis</name>
    <dbReference type="NCBI Taxonomy" id="2594499"/>
    <lineage>
        <taxon>Eukaryota</taxon>
        <taxon>Viridiplantae</taxon>
        <taxon>Streptophyta</taxon>
        <taxon>Embryophyta</taxon>
        <taxon>Tracheophyta</taxon>
        <taxon>Spermatophyta</taxon>
        <taxon>Magnoliopsida</taxon>
        <taxon>eudicotyledons</taxon>
        <taxon>Gunneridae</taxon>
        <taxon>Pentapetalae</taxon>
        <taxon>rosids</taxon>
        <taxon>fabids</taxon>
        <taxon>Rosales</taxon>
        <taxon>Rhamnaceae</taxon>
        <taxon>rhamnoid group</taxon>
        <taxon>Rhamneae</taxon>
        <taxon>Rhamnella</taxon>
    </lineage>
</organism>
<feature type="transmembrane region" description="Helical" evidence="12">
    <location>
        <begin position="63"/>
        <end position="85"/>
    </location>
</feature>
<sequence length="941" mass="104862">MEEHLTRERSLFETPTWAVATVISVMVSLGFFVNACLEEFGKWLNKTHRKALLAALEKIREELMLFGLLSLLMGHWTIIVAKICINPPAVLDSRFYPCAVKSNQLRSVEHSFVSRSDCFNRSVSRVLVEAKKARFHNYCPQGLESFASYESLEQLHRFIFVLGVTHVLYSFVAIALAMIKIYSWRIWENEAKAIATQSTQDAPQAMPIDMKIRRLSTFIFHRTSHPWSHRRVLVWLLCFSRQLWSSINRSDYKALRLGFITTHELPMSYDFHNYMLRSMEEEFRDIVGISLPLWIYAICCIFLDFHGSNLYFWLSFLPAILILIIGTKLHRVVVKLAVEIMDQYSPAFGNHQFNLRDDLFWFGKPRLLLFLIHLISFQNAFEMANFLWSLWEVKEASCFMDNQAFLVTRLTFGVVSQFWCSFITFPLYVIVTQMGSRFKKSVISENVRNSLSVWKKRVRARKSSTPSSRTALLNPATSSVTTSYEYGMRMINDNGASNSKKGRFSPVQVTSSMRNEVVEQSLIRLKMEEDQDKGLLSPNLNEATMICIDNSEWMRNGDYSPSRFQAQADAVNLVCGAKTQSNPENTVGVLTMAGKGVRVLVTPTSDLGKILACMHGLEIGGDMNLAAGIQVAQLALKHRQNKKQQQRIIVFVGSPIKHDKKVLEMIGRKLKKNSVTLDIVDFGEEDDGKPEKLEALLSAVNNNDTSRIVHVPPGPSALSDVLISTPIFTGDGEGGSGFAAAAAAAAAGGVSGFDFGVDPNLDPELALALRVSMEEERARQEAAAKKAAEEASKQEKGGEQSSSSQDATMTERATAATSEADNKTNDDDENALLQQALAMSMDDPASSHGMQDTDMSDAAAADPDLALALQLSVEDSNKDPAGQTDMSKLLADQAFVSSILASLPGVNPDDPSVKDLLASMQSQSEPKQKEEDDKEPNEDNK</sequence>
<feature type="compositionally biased region" description="Basic and acidic residues" evidence="11">
    <location>
        <begin position="780"/>
        <end position="798"/>
    </location>
</feature>
<dbReference type="InterPro" id="IPR036465">
    <property type="entry name" value="vWFA_dom_sf"/>
</dbReference>
<dbReference type="Pfam" id="PF02809">
    <property type="entry name" value="UIM"/>
    <property type="match status" value="3"/>
</dbReference>
<dbReference type="InterPro" id="IPR049590">
    <property type="entry name" value="PSMD4_RAZUL-like"/>
</dbReference>
<feature type="compositionally biased region" description="Basic and acidic residues" evidence="11">
    <location>
        <begin position="926"/>
        <end position="941"/>
    </location>
</feature>
<comment type="similarity">
    <text evidence="2">Belongs to the MLO family.</text>
</comment>
<dbReference type="EMBL" id="VOIH02000008">
    <property type="protein sequence ID" value="KAF3440312.1"/>
    <property type="molecule type" value="Genomic_DNA"/>
</dbReference>
<feature type="region of interest" description="Disordered" evidence="11">
    <location>
        <begin position="842"/>
        <end position="861"/>
    </location>
</feature>
<comment type="subcellular location">
    <subcellularLocation>
        <location evidence="1">Membrane</location>
        <topology evidence="1">Multi-pass membrane protein</topology>
    </subcellularLocation>
</comment>
<dbReference type="InterPro" id="IPR004326">
    <property type="entry name" value="Mlo"/>
</dbReference>
<dbReference type="OrthoDB" id="1388414at2759"/>
<dbReference type="PANTHER" id="PTHR31942:SF62">
    <property type="entry name" value="MLO-LIKE PROTEIN"/>
    <property type="match status" value="1"/>
</dbReference>
<evidence type="ECO:0000256" key="12">
    <source>
        <dbReference type="SAM" id="Phobius"/>
    </source>
</evidence>
<dbReference type="GO" id="GO:0000502">
    <property type="term" value="C:proteasome complex"/>
    <property type="evidence" value="ECO:0007669"/>
    <property type="project" value="UniProtKB-ARBA"/>
</dbReference>
<dbReference type="GO" id="GO:0016020">
    <property type="term" value="C:membrane"/>
    <property type="evidence" value="ECO:0007669"/>
    <property type="project" value="UniProtKB-SubCell"/>
</dbReference>
<dbReference type="Pfam" id="PF03094">
    <property type="entry name" value="Mlo"/>
    <property type="match status" value="1"/>
</dbReference>
<evidence type="ECO:0000259" key="13">
    <source>
        <dbReference type="PROSITE" id="PS50234"/>
    </source>
</evidence>
<evidence type="ECO:0000256" key="10">
    <source>
        <dbReference type="ARBA" id="ARBA00071116"/>
    </source>
</evidence>
<dbReference type="FunFam" id="1.10.287.3990:FF:000004">
    <property type="entry name" value="26S proteasome regulatory subunit N10"/>
    <property type="match status" value="1"/>
</dbReference>
<dbReference type="FunFam" id="3.40.50.410:FF:000005">
    <property type="entry name" value="26S proteasome non-ATPase regulatory subunit 4"/>
    <property type="match status" value="1"/>
</dbReference>
<feature type="transmembrane region" description="Helical" evidence="12">
    <location>
        <begin position="410"/>
        <end position="431"/>
    </location>
</feature>
<dbReference type="SMART" id="SM00327">
    <property type="entry name" value="VWA"/>
    <property type="match status" value="1"/>
</dbReference>
<feature type="transmembrane region" description="Helical" evidence="12">
    <location>
        <begin position="158"/>
        <end position="179"/>
    </location>
</feature>
<evidence type="ECO:0000256" key="11">
    <source>
        <dbReference type="SAM" id="MobiDB-lite"/>
    </source>
</evidence>
<keyword evidence="4" id="KW-0677">Repeat</keyword>
<dbReference type="PROSITE" id="PS50330">
    <property type="entry name" value="UIM"/>
    <property type="match status" value="2"/>
</dbReference>
<feature type="transmembrane region" description="Helical" evidence="12">
    <location>
        <begin position="17"/>
        <end position="37"/>
    </location>
</feature>
<keyword evidence="5" id="KW-0611">Plant defense</keyword>
<evidence type="ECO:0000256" key="1">
    <source>
        <dbReference type="ARBA" id="ARBA00004141"/>
    </source>
</evidence>
<evidence type="ECO:0000313" key="14">
    <source>
        <dbReference type="EMBL" id="KAF3440312.1"/>
    </source>
</evidence>
<keyword evidence="8" id="KW-0568">Pathogenesis-related protein</keyword>
<dbReference type="Proteomes" id="UP000796880">
    <property type="component" value="Unassembled WGS sequence"/>
</dbReference>
<evidence type="ECO:0000256" key="6">
    <source>
        <dbReference type="ARBA" id="ARBA00022989"/>
    </source>
</evidence>
<accession>A0A8K0DZA1</accession>
<evidence type="ECO:0000256" key="8">
    <source>
        <dbReference type="ARBA" id="ARBA00023265"/>
    </source>
</evidence>
<feature type="domain" description="VWFA" evidence="13">
    <location>
        <begin position="543"/>
        <end position="727"/>
    </location>
</feature>
<dbReference type="Pfam" id="PF13519">
    <property type="entry name" value="VWA_2"/>
    <property type="match status" value="1"/>
</dbReference>
<dbReference type="AlphaFoldDB" id="A0A8K0DZA1"/>
<dbReference type="InterPro" id="IPR003903">
    <property type="entry name" value="UIM_dom"/>
</dbReference>
<dbReference type="PANTHER" id="PTHR31942">
    <property type="entry name" value="MLO-LIKE PROTEIN 1"/>
    <property type="match status" value="1"/>
</dbReference>
<dbReference type="SUPFAM" id="SSF53300">
    <property type="entry name" value="vWA-like"/>
    <property type="match status" value="1"/>
</dbReference>
<evidence type="ECO:0000256" key="2">
    <source>
        <dbReference type="ARBA" id="ARBA00006574"/>
    </source>
</evidence>
<evidence type="ECO:0000313" key="15">
    <source>
        <dbReference type="Proteomes" id="UP000796880"/>
    </source>
</evidence>
<dbReference type="CDD" id="cd01452">
    <property type="entry name" value="VWA_26S_proteasome_subunit"/>
    <property type="match status" value="1"/>
</dbReference>
<evidence type="ECO:0000256" key="3">
    <source>
        <dbReference type="ARBA" id="ARBA00022692"/>
    </source>
</evidence>
<protein>
    <recommendedName>
        <fullName evidence="10">26S proteasome non-ATPase regulatory subunit 4 homolog</fullName>
    </recommendedName>
    <alternativeName>
        <fullName evidence="9">26S proteasome regulatory subunit RPN10</fullName>
    </alternativeName>
</protein>
<dbReference type="Gene3D" id="3.40.50.410">
    <property type="entry name" value="von Willebrand factor, type A domain"/>
    <property type="match status" value="1"/>
</dbReference>
<evidence type="ECO:0000256" key="9">
    <source>
        <dbReference type="ARBA" id="ARBA00044341"/>
    </source>
</evidence>
<feature type="region of interest" description="Disordered" evidence="11">
    <location>
        <begin position="780"/>
        <end position="827"/>
    </location>
</feature>
<keyword evidence="6 12" id="KW-1133">Transmembrane helix</keyword>
<dbReference type="GO" id="GO:0006952">
    <property type="term" value="P:defense response"/>
    <property type="evidence" value="ECO:0007669"/>
    <property type="project" value="UniProtKB-KW"/>
</dbReference>
<keyword evidence="7 12" id="KW-0472">Membrane</keyword>
<feature type="transmembrane region" description="Helical" evidence="12">
    <location>
        <begin position="286"/>
        <end position="305"/>
    </location>
</feature>
<reference evidence="14" key="1">
    <citation type="submission" date="2020-03" db="EMBL/GenBank/DDBJ databases">
        <title>A high-quality chromosome-level genome assembly of a woody plant with both climbing and erect habits, Rhamnella rubrinervis.</title>
        <authorList>
            <person name="Lu Z."/>
            <person name="Yang Y."/>
            <person name="Zhu X."/>
            <person name="Sun Y."/>
        </authorList>
    </citation>
    <scope>NUCLEOTIDE SEQUENCE</scope>
    <source>
        <strain evidence="14">BYM</strain>
        <tissue evidence="14">Leaf</tissue>
    </source>
</reference>
<evidence type="ECO:0000256" key="4">
    <source>
        <dbReference type="ARBA" id="ARBA00022737"/>
    </source>
</evidence>
<keyword evidence="3 12" id="KW-0812">Transmembrane</keyword>
<dbReference type="PROSITE" id="PS50234">
    <property type="entry name" value="VWFA"/>
    <property type="match status" value="1"/>
</dbReference>
<proteinExistence type="inferred from homology"/>
<dbReference type="CDD" id="cd22297">
    <property type="entry name" value="PSMD4_RAZUL"/>
    <property type="match status" value="1"/>
</dbReference>
<dbReference type="InterPro" id="IPR002035">
    <property type="entry name" value="VWF_A"/>
</dbReference>
<dbReference type="SMART" id="SM00726">
    <property type="entry name" value="UIM"/>
    <property type="match status" value="3"/>
</dbReference>
<feature type="region of interest" description="Disordered" evidence="11">
    <location>
        <begin position="902"/>
        <end position="941"/>
    </location>
</feature>